<dbReference type="Gene3D" id="3.40.30.10">
    <property type="entry name" value="Glutaredoxin"/>
    <property type="match status" value="1"/>
</dbReference>
<dbReference type="InterPro" id="IPR036249">
    <property type="entry name" value="Thioredoxin-like_sf"/>
</dbReference>
<reference evidence="2 3" key="1">
    <citation type="submission" date="2023-09" db="EMBL/GenBank/DDBJ databases">
        <authorList>
            <person name="Rey-Velasco X."/>
        </authorList>
    </citation>
    <scope>NUCLEOTIDE SEQUENCE [LARGE SCALE GENOMIC DNA]</scope>
    <source>
        <strain evidence="2 3">W409</strain>
    </source>
</reference>
<dbReference type="Pfam" id="PF01323">
    <property type="entry name" value="DSBA"/>
    <property type="match status" value="1"/>
</dbReference>
<gene>
    <name evidence="2" type="ORF">RM544_16525</name>
</gene>
<evidence type="ECO:0000313" key="2">
    <source>
        <dbReference type="EMBL" id="MDT0584154.1"/>
    </source>
</evidence>
<organism evidence="2 3">
    <name type="scientific">Brumicola blandensis</name>
    <dbReference type="NCBI Taxonomy" id="3075611"/>
    <lineage>
        <taxon>Bacteria</taxon>
        <taxon>Pseudomonadati</taxon>
        <taxon>Pseudomonadota</taxon>
        <taxon>Gammaproteobacteria</taxon>
        <taxon>Alteromonadales</taxon>
        <taxon>Alteromonadaceae</taxon>
        <taxon>Brumicola</taxon>
    </lineage>
</organism>
<dbReference type="AlphaFoldDB" id="A0AAW8R534"/>
<name>A0AAW8R534_9ALTE</name>
<dbReference type="EMBL" id="JAVRIE010000007">
    <property type="protein sequence ID" value="MDT0584154.1"/>
    <property type="molecule type" value="Genomic_DNA"/>
</dbReference>
<dbReference type="Proteomes" id="UP001249020">
    <property type="component" value="Unassembled WGS sequence"/>
</dbReference>
<protein>
    <submittedName>
        <fullName evidence="2">DsbA family protein</fullName>
    </submittedName>
</protein>
<feature type="domain" description="DSBA-like thioredoxin" evidence="1">
    <location>
        <begin position="245"/>
        <end position="429"/>
    </location>
</feature>
<accession>A0AAW8R534</accession>
<evidence type="ECO:0000313" key="3">
    <source>
        <dbReference type="Proteomes" id="UP001249020"/>
    </source>
</evidence>
<dbReference type="SUPFAM" id="SSF52833">
    <property type="entry name" value="Thioredoxin-like"/>
    <property type="match status" value="1"/>
</dbReference>
<keyword evidence="3" id="KW-1185">Reference proteome</keyword>
<dbReference type="PANTHER" id="PTHR42943">
    <property type="entry name" value="GLUTATHIONE S-TRANSFERASE KAPPA"/>
    <property type="match status" value="1"/>
</dbReference>
<evidence type="ECO:0000259" key="1">
    <source>
        <dbReference type="Pfam" id="PF01323"/>
    </source>
</evidence>
<dbReference type="GO" id="GO:0016491">
    <property type="term" value="F:oxidoreductase activity"/>
    <property type="evidence" value="ECO:0007669"/>
    <property type="project" value="InterPro"/>
</dbReference>
<dbReference type="PANTHER" id="PTHR42943:SF2">
    <property type="entry name" value="GLUTATHIONE S-TRANSFERASE KAPPA 1"/>
    <property type="match status" value="1"/>
</dbReference>
<dbReference type="RefSeq" id="WP_311362915.1">
    <property type="nucleotide sequence ID" value="NZ_JAVRIE010000007.1"/>
</dbReference>
<proteinExistence type="predicted"/>
<sequence>MLVRILQPYVACLLASDLLLRLRRAKAELFRKVSQQPHEVSVFISLDDPYSFLLVQVLTNMQTRFDISIRFYLISHLQKEMFPDPEKWRKHSVIDACRLAAQHKLIAPSKDKLLSNEERAAFTSQILELHGTVNNTSDYLKILSKAWVKQKVQERKLPQLDIVSVSQQLAENEQKLKKMGHYLPASMHYGGEWYWGVDRLSHLEKRLNALGLSKGINTVLYDTQELISKPVFTQSANKEEKQKSLEMFYSARSPYSYLGLERAAALCEKYHVNLVIKPVLPMVMRGMLVPHRKKMVIFHDTVREAKKYNIPYGFVADPLGKPIEHCYALFIHARHHGKELAFLLNFGRAVNAEGRHADQLDTLKDIIERSGLDWEKARLELENTTWREELDQNYNELSSFGFWGVPCFKYGSEFTWGQDRLWFIEQLIQDDLVDPRN</sequence>
<dbReference type="InterPro" id="IPR001853">
    <property type="entry name" value="DSBA-like_thioredoxin_dom"/>
</dbReference>
<dbReference type="InterPro" id="IPR051924">
    <property type="entry name" value="GST_Kappa/NadH"/>
</dbReference>
<comment type="caution">
    <text evidence="2">The sequence shown here is derived from an EMBL/GenBank/DDBJ whole genome shotgun (WGS) entry which is preliminary data.</text>
</comment>